<accession>A0ABR2KGB7</accession>
<organism evidence="1 2">
    <name type="scientific">Tritrichomonas musculus</name>
    <dbReference type="NCBI Taxonomy" id="1915356"/>
    <lineage>
        <taxon>Eukaryota</taxon>
        <taxon>Metamonada</taxon>
        <taxon>Parabasalia</taxon>
        <taxon>Tritrichomonadida</taxon>
        <taxon>Tritrichomonadidae</taxon>
        <taxon>Tritrichomonas</taxon>
    </lineage>
</organism>
<protein>
    <recommendedName>
        <fullName evidence="3">Mediator of RNA polymerase II transcription subunit 14</fullName>
    </recommendedName>
</protein>
<proteinExistence type="predicted"/>
<name>A0ABR2KGB7_9EUKA</name>
<dbReference type="Proteomes" id="UP001470230">
    <property type="component" value="Unassembled WGS sequence"/>
</dbReference>
<evidence type="ECO:0008006" key="3">
    <source>
        <dbReference type="Google" id="ProtNLM"/>
    </source>
</evidence>
<evidence type="ECO:0000313" key="2">
    <source>
        <dbReference type="Proteomes" id="UP001470230"/>
    </source>
</evidence>
<reference evidence="1 2" key="1">
    <citation type="submission" date="2024-04" db="EMBL/GenBank/DDBJ databases">
        <title>Tritrichomonas musculus Genome.</title>
        <authorList>
            <person name="Alves-Ferreira E."/>
            <person name="Grigg M."/>
            <person name="Lorenzi H."/>
            <person name="Galac M."/>
        </authorList>
    </citation>
    <scope>NUCLEOTIDE SEQUENCE [LARGE SCALE GENOMIC DNA]</scope>
    <source>
        <strain evidence="1 2">EAF2021</strain>
    </source>
</reference>
<comment type="caution">
    <text evidence="1">The sequence shown here is derived from an EMBL/GenBank/DDBJ whole genome shotgun (WGS) entry which is preliminary data.</text>
</comment>
<sequence length="965" mass="111387">MISIKTMHILYGRFLALYRWNIINQTRSINSREIARRIAANKRTLANMQTFTKQFLQMKFPSDVFPKQYHQNLIPLVSVSFSPYDIAVRLVQISTSLFQIQSFYSNHVLSIFKQSEFFFQLHISSSGKLNLKSFSVQWPKKVKFLNSQFLKKYSSILSTVVKVSQDPISGCCNALHKLYQIGKFANIYMKLQTIQSKHSFQLSPHQEGAMITFPESFSPNNVFTISLLENDIILVSKNPMYTPFSKEKRFISFKLTSNRSHLESVISEIRISTYFTRLEKIWGLINQSLTTISWKHQFRGEFIESTKCIEIFLFDYIVMRIKIESDTGNIDINTFGGIGMNPSDFITSIEGCECQRNEAIKIVFLHSLSRILFNDIISYQFYLRVSPEETTQKMQGRSIRSYRLSYSNNCFIVFGEKNGRLSLSIVSSDGSKVSTPEIIMINSESESDAFPINSFIYPGFTHMNFNLQENSIKAAQSAKMAVLILQLFKALKNRGIAARNENGRVHFILDPFECIEFHISQNSRWSLKFVKPSIGINDITTMVFVGNSINSRFIDWILHIVWSVSTFMLLLKQSLGIYSLRTIVKKLDIESKTCFAIEMANDICSRLTISISSLKKLKAEREVEVYHCDPMRTPQINFSFSRHVQLKRYLQTILRSGSITFLFGSFLNSSFIPLQHFSNVFTGDPSNQKWSITDLCDDGSFFLIFQREMSINFMVRPAQMFQLIIPSIGKSKFLQIPLESLPILSHLAKLSHPTWKLHMNQLDEFKNAIEKFFHFRYLLGEVGFRQFVSNGQEVYSPFMVNIPYVNIVCYIRPDKIEFDTEIPEKVETPEVDIANNIKKLLNFQFGDVETQILAIKFVKNIVAFDQRFVGFVMMLLAKLIEKTKELKFLWRATFESSAVMPEENKVVFNLSTEHGTSCVEIDRREGDLNPEIIGSSKSGNVMRIKSLRELFRWIQSIEQEGDGDD</sequence>
<keyword evidence="2" id="KW-1185">Reference proteome</keyword>
<dbReference type="EMBL" id="JAPFFF010000005">
    <property type="protein sequence ID" value="KAK8890183.1"/>
    <property type="molecule type" value="Genomic_DNA"/>
</dbReference>
<gene>
    <name evidence="1" type="ORF">M9Y10_034952</name>
</gene>
<evidence type="ECO:0000313" key="1">
    <source>
        <dbReference type="EMBL" id="KAK8890183.1"/>
    </source>
</evidence>